<evidence type="ECO:0000256" key="7">
    <source>
        <dbReference type="ARBA" id="ARBA00023125"/>
    </source>
</evidence>
<evidence type="ECO:0000259" key="10">
    <source>
        <dbReference type="PROSITE" id="PS51192"/>
    </source>
</evidence>
<dbReference type="Gene3D" id="1.25.10.10">
    <property type="entry name" value="Leucine-rich Repeat Variant"/>
    <property type="match status" value="2"/>
</dbReference>
<keyword evidence="6" id="KW-0067">ATP-binding</keyword>
<evidence type="ECO:0000256" key="9">
    <source>
        <dbReference type="SAM" id="MobiDB-lite"/>
    </source>
</evidence>
<feature type="compositionally biased region" description="Polar residues" evidence="9">
    <location>
        <begin position="223"/>
        <end position="233"/>
    </location>
</feature>
<dbReference type="InterPro" id="IPR014001">
    <property type="entry name" value="Helicase_ATP-bd"/>
</dbReference>
<feature type="domain" description="Helicase C-terminal" evidence="11">
    <location>
        <begin position="1701"/>
        <end position="1852"/>
    </location>
</feature>
<evidence type="ECO:0000256" key="8">
    <source>
        <dbReference type="ARBA" id="ARBA00023242"/>
    </source>
</evidence>
<dbReference type="InterPro" id="IPR027417">
    <property type="entry name" value="P-loop_NTPase"/>
</dbReference>
<evidence type="ECO:0008006" key="14">
    <source>
        <dbReference type="Google" id="ProtNLM"/>
    </source>
</evidence>
<dbReference type="Pfam" id="PF12054">
    <property type="entry name" value="DUF3535"/>
    <property type="match status" value="1"/>
</dbReference>
<evidence type="ECO:0000256" key="3">
    <source>
        <dbReference type="ARBA" id="ARBA00022741"/>
    </source>
</evidence>
<sequence length="1942" mass="215571">MSRLDRLVVLLETGSTPFIRNTAADQLSDLAKSHREDVLNLLAKVYPFLKSPKWETRIAAARAFGGIVNHAKVWDPNAQEDGDSFAKREVEESPSYETASYIKQEVDNKVQIKREQDEELEQLDCKFSSLLSFDSFSLEELIKGGIKLLASQSDNTVNCDSICDDTLIGRIKRHRANVLPKEEKQREARVEAAADAEAEKLDEDHHPHIKQEITGDDWDSHSETPTPAHSPTTERPPLVGASGGGGGKGGSSARLKAMQKRKAKANAKLGGNKMKNIDISQSSLSRKMMENGEAMEIDFEGGQQQNESKYDVTSQQGGSKLVVESKANEVSPLLSLHSKVSGLIWQFQGVYELLLADFFDDNWEIRHGAALGLRELVRKHGKGAGRILNKSQSENEQNNKATLQDLAVRICILFCLDRFGDYVSDTVVAPVRESAAQTLAALLIHLDDETVVKTFECLNAMTLQDNLVAKCWEAKHGGILGVRYLVSVRTDILLSKPEIFDGVINMVLRGLQESDDDVQSVSALTLTPIASQFVTTRQAVIQQLLTVIWDCLVNLKDDLSASIGSVMDLLAKLCSHAEVIAIIQQDASEVDNTFERLVPRLYPFLRHSIANVRKAVLRTLLEFLKIDDAATKTWVNAKTVRLLFQNLLVEQNSDVLKLSVEVFDKLLVEVEAVGLDIDELFVNQSADLLTLTMTPIGISRHNYQLNTNLIMRPSGQMLGPLDTDDHRGGVKRTKKQVEEKPSDIPVEDLKVNIDAPVYRGDVMLVGYEKMIAMKTAATTAFGKFVALASKNSQSKVLCLILNYMKSPHVTARLLSAYTIEAYAVALKSHDESASKEVVDLLAEPINSVLQDPSSLPYFKELIPTLKSVRTSCLQLFDCFVSTARLSPSKIPQIPILVKGETDAGPGAFSLESTEKICTETFEKLKRSLSSSHRLSANQALEDAKHRIVVAIEESRQATNAKTTALLAAYAGAYLKLVGLPKKLNPIIKSLMESIKSEESLVLQKRSVHSVAYLIKQLNESKKQNVAHKIVKNLCAFICVDTAEVPEFHHNIGFKDNILSLRKEEASSDPADIVIHERAVQEARIKRQGALMSLEEVLKIYGSKVFEQAPTLKELTIGPLKELSTISNEEITSDEFKGQSIIDALGILKALLPKLDQKLLPEVTDNLELLLPGLKSEFSVLRYSTAKCFAAICSVVPTKAFTFLVKHILPMLKNAGSITERQGAIETIYHISATLGADILPYVMFLIVPVLGRMSDADHDVRILATTTFASIIKLVPLEAGIPDPVDMPADMLAGRERERDFISQMMDPSKIKPFDLPVSISATLRKYQQEGVNWLAFLNKYHLHGILCDDMGLGKTLQTICIVSSDHHTRAEKFAETHLDEFRKLPSLVVCPPSLTGHWEQEINQYAPFMSVLVYAGNPGIRIPLRSQLSKVDVVVTSYDVARNDVEYITAQDYNYCVLDEGHIIKNANSKLAKSVKRVRAEHRLILSGTPIQNNVLELWSLFDFLMPGFLGSEKVFHEKFAKPIAASRNSKTSSKEQESGALALESLHKQVLPFMLRRLKEDVLSDLPPKIIQDYYCELSDLQKKLYKDFAKSQKDSIKSEVSSASSAAAAASSSAFEKQGQTHVFQALQYMRKLCNHPSLVASPKHPKFEEVQRFLTSSNSNLNDIEHSPKLMSLKTLLLECGIGSQDAETSKSKKNNQLLQTQGVISEHRALIFCQLKDMLDIVENDLLKKYLPSVTYMRLDGSTDPRHRQSIVRKFNEDPSIDLLLLTTKVGGLGLNLTGADTVIFVEHDWNPMNDLQAMDRAHRLGQKKVVNVYRLITKDTLEEKIMGLQKFKMNIASTVVNQQNAGLQSMDTNQLLDLFDVEDSGVKEEQEKGTDGGRTNGFGAAQSNNNNNNMPETLAGGLTGKAAGAVGELAELWDEQQYEEEYNLDNFIKTLK</sequence>
<protein>
    <recommendedName>
        <fullName evidence="14">TATA-binding protein-associated factor MOT1</fullName>
    </recommendedName>
</protein>
<dbReference type="Pfam" id="PF00176">
    <property type="entry name" value="SNF2-rel_dom"/>
    <property type="match status" value="1"/>
</dbReference>
<keyword evidence="2" id="KW-0677">Repeat</keyword>
<feature type="compositionally biased region" description="Gly residues" evidence="9">
    <location>
        <begin position="241"/>
        <end position="250"/>
    </location>
</feature>
<dbReference type="PROSITE" id="PS51194">
    <property type="entry name" value="HELICASE_CTER"/>
    <property type="match status" value="1"/>
</dbReference>
<reference evidence="12 13" key="1">
    <citation type="submission" date="2024-03" db="EMBL/GenBank/DDBJ databases">
        <authorList>
            <person name="Brejova B."/>
        </authorList>
    </citation>
    <scope>NUCLEOTIDE SEQUENCE [LARGE SCALE GENOMIC DNA]</scope>
    <source>
        <strain evidence="12 13">CBS 14171</strain>
    </source>
</reference>
<dbReference type="SUPFAM" id="SSF52540">
    <property type="entry name" value="P-loop containing nucleoside triphosphate hydrolases"/>
    <property type="match status" value="2"/>
</dbReference>
<dbReference type="InterPro" id="IPR022707">
    <property type="entry name" value="Mot1_central_dom"/>
</dbReference>
<dbReference type="EMBL" id="OZ022407">
    <property type="protein sequence ID" value="CAK9438171.1"/>
    <property type="molecule type" value="Genomic_DNA"/>
</dbReference>
<dbReference type="InterPro" id="IPR044972">
    <property type="entry name" value="Mot1"/>
</dbReference>
<evidence type="ECO:0000256" key="1">
    <source>
        <dbReference type="ARBA" id="ARBA00004123"/>
    </source>
</evidence>
<dbReference type="PROSITE" id="PS51192">
    <property type="entry name" value="HELICASE_ATP_BIND_1"/>
    <property type="match status" value="1"/>
</dbReference>
<dbReference type="CDD" id="cd17999">
    <property type="entry name" value="DEXHc_Mot1"/>
    <property type="match status" value="1"/>
</dbReference>
<evidence type="ECO:0000313" key="12">
    <source>
        <dbReference type="EMBL" id="CAK9438171.1"/>
    </source>
</evidence>
<evidence type="ECO:0000256" key="6">
    <source>
        <dbReference type="ARBA" id="ARBA00022840"/>
    </source>
</evidence>
<dbReference type="InterPro" id="IPR000330">
    <property type="entry name" value="SNF2_N"/>
</dbReference>
<dbReference type="PANTHER" id="PTHR36498:SF1">
    <property type="entry name" value="TATA-BINDING PROTEIN-ASSOCIATED FACTOR 172"/>
    <property type="match status" value="1"/>
</dbReference>
<evidence type="ECO:0000259" key="11">
    <source>
        <dbReference type="PROSITE" id="PS51194"/>
    </source>
</evidence>
<dbReference type="RefSeq" id="XP_066829392.1">
    <property type="nucleotide sequence ID" value="XM_066972455.1"/>
</dbReference>
<keyword evidence="5" id="KW-0347">Helicase</keyword>
<keyword evidence="4" id="KW-0378">Hydrolase</keyword>
<name>A0ABP0ZJB5_9ASCO</name>
<dbReference type="InterPro" id="IPR001650">
    <property type="entry name" value="Helicase_C-like"/>
</dbReference>
<evidence type="ECO:0000256" key="2">
    <source>
        <dbReference type="ARBA" id="ARBA00022737"/>
    </source>
</evidence>
<keyword evidence="7" id="KW-0238">DNA-binding</keyword>
<dbReference type="InterPro" id="IPR049730">
    <property type="entry name" value="SNF2/RAD54-like_C"/>
</dbReference>
<dbReference type="Gene3D" id="3.40.50.300">
    <property type="entry name" value="P-loop containing nucleotide triphosphate hydrolases"/>
    <property type="match status" value="1"/>
</dbReference>
<dbReference type="Proteomes" id="UP001497383">
    <property type="component" value="Chromosome 3"/>
</dbReference>
<dbReference type="PANTHER" id="PTHR36498">
    <property type="entry name" value="TATA-BINDING PROTEIN-ASSOCIATED FACTOR 172"/>
    <property type="match status" value="1"/>
</dbReference>
<dbReference type="SMART" id="SM00487">
    <property type="entry name" value="DEXDc"/>
    <property type="match status" value="1"/>
</dbReference>
<accession>A0ABP0ZJB5</accession>
<dbReference type="InterPro" id="IPR011989">
    <property type="entry name" value="ARM-like"/>
</dbReference>
<dbReference type="InterPro" id="IPR044078">
    <property type="entry name" value="Mot1_ATP-bd"/>
</dbReference>
<feature type="region of interest" description="Disordered" evidence="9">
    <location>
        <begin position="1872"/>
        <end position="1901"/>
    </location>
</feature>
<evidence type="ECO:0000313" key="13">
    <source>
        <dbReference type="Proteomes" id="UP001497383"/>
    </source>
</evidence>
<dbReference type="SMART" id="SM00490">
    <property type="entry name" value="HELICc"/>
    <property type="match status" value="1"/>
</dbReference>
<feature type="domain" description="Helicase ATP-binding" evidence="10">
    <location>
        <begin position="1336"/>
        <end position="1509"/>
    </location>
</feature>
<keyword evidence="8" id="KW-0539">Nucleus</keyword>
<dbReference type="InterPro" id="IPR038718">
    <property type="entry name" value="SNF2-like_sf"/>
</dbReference>
<gene>
    <name evidence="12" type="ORF">LODBEIA_P24540</name>
</gene>
<dbReference type="Pfam" id="PF00271">
    <property type="entry name" value="Helicase_C"/>
    <property type="match status" value="1"/>
</dbReference>
<comment type="subcellular location">
    <subcellularLocation>
        <location evidence="1">Nucleus</location>
    </subcellularLocation>
</comment>
<dbReference type="InterPro" id="IPR016024">
    <property type="entry name" value="ARM-type_fold"/>
</dbReference>
<organism evidence="12 13">
    <name type="scientific">Lodderomyces beijingensis</name>
    <dbReference type="NCBI Taxonomy" id="1775926"/>
    <lineage>
        <taxon>Eukaryota</taxon>
        <taxon>Fungi</taxon>
        <taxon>Dikarya</taxon>
        <taxon>Ascomycota</taxon>
        <taxon>Saccharomycotina</taxon>
        <taxon>Pichiomycetes</taxon>
        <taxon>Debaryomycetaceae</taxon>
        <taxon>Candida/Lodderomyces clade</taxon>
        <taxon>Lodderomyces</taxon>
    </lineage>
</organism>
<feature type="region of interest" description="Disordered" evidence="9">
    <location>
        <begin position="180"/>
        <end position="260"/>
    </location>
</feature>
<proteinExistence type="predicted"/>
<feature type="compositionally biased region" description="Basic and acidic residues" evidence="9">
    <location>
        <begin position="1872"/>
        <end position="1881"/>
    </location>
</feature>
<keyword evidence="13" id="KW-1185">Reference proteome</keyword>
<evidence type="ECO:0000256" key="4">
    <source>
        <dbReference type="ARBA" id="ARBA00022801"/>
    </source>
</evidence>
<evidence type="ECO:0000256" key="5">
    <source>
        <dbReference type="ARBA" id="ARBA00022806"/>
    </source>
</evidence>
<feature type="compositionally biased region" description="Basic and acidic residues" evidence="9">
    <location>
        <begin position="180"/>
        <end position="222"/>
    </location>
</feature>
<dbReference type="Gene3D" id="3.40.50.10810">
    <property type="entry name" value="Tandem AAA-ATPase domain"/>
    <property type="match status" value="1"/>
</dbReference>
<dbReference type="SUPFAM" id="SSF48371">
    <property type="entry name" value="ARM repeat"/>
    <property type="match status" value="1"/>
</dbReference>
<dbReference type="CDD" id="cd18793">
    <property type="entry name" value="SF2_C_SNF"/>
    <property type="match status" value="1"/>
</dbReference>
<dbReference type="GeneID" id="92207650"/>
<keyword evidence="3" id="KW-0547">Nucleotide-binding</keyword>